<reference evidence="4" key="1">
    <citation type="submission" date="2020-11" db="EMBL/GenBank/DDBJ databases">
        <authorList>
            <consortium name="DOE Joint Genome Institute"/>
            <person name="Ahrendt S."/>
            <person name="Riley R."/>
            <person name="Andreopoulos W."/>
            <person name="Labutti K."/>
            <person name="Pangilinan J."/>
            <person name="Ruiz-Duenas F.J."/>
            <person name="Barrasa J.M."/>
            <person name="Sanchez-Garcia M."/>
            <person name="Camarero S."/>
            <person name="Miyauchi S."/>
            <person name="Serrano A."/>
            <person name="Linde D."/>
            <person name="Babiker R."/>
            <person name="Drula E."/>
            <person name="Ayuso-Fernandez I."/>
            <person name="Pacheco R."/>
            <person name="Padilla G."/>
            <person name="Ferreira P."/>
            <person name="Barriuso J."/>
            <person name="Kellner H."/>
            <person name="Castanera R."/>
            <person name="Alfaro M."/>
            <person name="Ramirez L."/>
            <person name="Pisabarro A.G."/>
            <person name="Kuo A."/>
            <person name="Tritt A."/>
            <person name="Lipzen A."/>
            <person name="He G."/>
            <person name="Yan M."/>
            <person name="Ng V."/>
            <person name="Cullen D."/>
            <person name="Martin F."/>
            <person name="Rosso M.-N."/>
            <person name="Henrissat B."/>
            <person name="Hibbett D."/>
            <person name="Martinez A.T."/>
            <person name="Grigoriev I.V."/>
        </authorList>
    </citation>
    <scope>NUCLEOTIDE SEQUENCE</scope>
    <source>
        <strain evidence="4">CIRM-BRFM 674</strain>
    </source>
</reference>
<evidence type="ECO:0000256" key="1">
    <source>
        <dbReference type="SAM" id="MobiDB-lite"/>
    </source>
</evidence>
<evidence type="ECO:0008006" key="6">
    <source>
        <dbReference type="Google" id="ProtNLM"/>
    </source>
</evidence>
<feature type="region of interest" description="Disordered" evidence="1">
    <location>
        <begin position="298"/>
        <end position="324"/>
    </location>
</feature>
<dbReference type="PROSITE" id="PS50108">
    <property type="entry name" value="CRIB"/>
    <property type="match status" value="1"/>
</dbReference>
<name>A0A9P5Z8B3_9AGAR</name>
<evidence type="ECO:0000313" key="4">
    <source>
        <dbReference type="EMBL" id="KAF9481276.1"/>
    </source>
</evidence>
<sequence length="324" mass="34855">MSRQESMDYKPTSSLTRPLVATKPISKSPPKVVRSGTADVRERSVLRGASWKPRKLELDSEHLSIIIPSSNKRTRIPLSSVAAIDRTDLTSHSLSIRVAAPQTKERRLHLSFAADAELYDWQDDIYNRAPQLGGYSSTPFGFVHKAHVGADVEGNFGDSSVLPIYAEIVGGGSSGSQPAAAASTSGAASPKASTLIVQAPRSRPASGIITLPVNVNKTPSPPASVIPPTLEGRFLVAQSGVFSRWFAKMRWISLTGQVLTIHRGADKTSPPAQTIPISTLKRIIPETKRKTTLLLEFTPKAARSQQQQSRRKSVPLPSGTAVPS</sequence>
<dbReference type="AlphaFoldDB" id="A0A9P5Z8B3"/>
<dbReference type="InterPro" id="IPR000095">
    <property type="entry name" value="CRIB_dom"/>
</dbReference>
<accession>A0A9P5Z8B3</accession>
<dbReference type="OrthoDB" id="248923at2759"/>
<feature type="domain" description="PH" evidence="2">
    <location>
        <begin position="31"/>
        <end position="130"/>
    </location>
</feature>
<evidence type="ECO:0000259" key="2">
    <source>
        <dbReference type="PROSITE" id="PS50003"/>
    </source>
</evidence>
<dbReference type="EMBL" id="MU155181">
    <property type="protein sequence ID" value="KAF9481276.1"/>
    <property type="molecule type" value="Genomic_DNA"/>
</dbReference>
<dbReference type="SUPFAM" id="SSF50729">
    <property type="entry name" value="PH domain-like"/>
    <property type="match status" value="1"/>
</dbReference>
<keyword evidence="5" id="KW-1185">Reference proteome</keyword>
<dbReference type="PROSITE" id="PS50003">
    <property type="entry name" value="PH_DOMAIN"/>
    <property type="match status" value="1"/>
</dbReference>
<protein>
    <recommendedName>
        <fullName evidence="6">CRIB domain-containing protein</fullName>
    </recommendedName>
</protein>
<comment type="caution">
    <text evidence="4">The sequence shown here is derived from an EMBL/GenBank/DDBJ whole genome shotgun (WGS) entry which is preliminary data.</text>
</comment>
<proteinExistence type="predicted"/>
<evidence type="ECO:0000313" key="5">
    <source>
        <dbReference type="Proteomes" id="UP000807469"/>
    </source>
</evidence>
<organism evidence="4 5">
    <name type="scientific">Pholiota conissans</name>
    <dbReference type="NCBI Taxonomy" id="109636"/>
    <lineage>
        <taxon>Eukaryota</taxon>
        <taxon>Fungi</taxon>
        <taxon>Dikarya</taxon>
        <taxon>Basidiomycota</taxon>
        <taxon>Agaricomycotina</taxon>
        <taxon>Agaricomycetes</taxon>
        <taxon>Agaricomycetidae</taxon>
        <taxon>Agaricales</taxon>
        <taxon>Agaricineae</taxon>
        <taxon>Strophariaceae</taxon>
        <taxon>Pholiota</taxon>
    </lineage>
</organism>
<dbReference type="InterPro" id="IPR001849">
    <property type="entry name" value="PH_domain"/>
</dbReference>
<feature type="domain" description="CRIB" evidence="3">
    <location>
        <begin position="136"/>
        <end position="149"/>
    </location>
</feature>
<gene>
    <name evidence="4" type="ORF">BDN70DRAFT_554215</name>
</gene>
<feature type="region of interest" description="Disordered" evidence="1">
    <location>
        <begin position="1"/>
        <end position="39"/>
    </location>
</feature>
<evidence type="ECO:0000259" key="3">
    <source>
        <dbReference type="PROSITE" id="PS50108"/>
    </source>
</evidence>
<dbReference type="Proteomes" id="UP000807469">
    <property type="component" value="Unassembled WGS sequence"/>
</dbReference>